<protein>
    <recommendedName>
        <fullName evidence="1">DUF6968 domain-containing protein</fullName>
    </recommendedName>
</protein>
<dbReference type="RefSeq" id="WP_349656379.1">
    <property type="nucleotide sequence ID" value="NZ_CP144460.1"/>
</dbReference>
<evidence type="ECO:0000259" key="1">
    <source>
        <dbReference type="Pfam" id="PF22302"/>
    </source>
</evidence>
<sequence length="109" mass="11989">MGESLQLGSIIATRKLTFTHADASVEAVTLMIGVPVSDGADDWICPYLVKAESFQKFFRMTGVDSMQALIHTVSVLQDELSALARKHVGTFQYLDGEDLMLANPLRRSD</sequence>
<gene>
    <name evidence="2" type="ORF">VZ068_20875</name>
</gene>
<feature type="domain" description="DUF6968" evidence="1">
    <location>
        <begin position="12"/>
        <end position="96"/>
    </location>
</feature>
<dbReference type="Pfam" id="PF22302">
    <property type="entry name" value="DUF6968"/>
    <property type="match status" value="1"/>
</dbReference>
<organism evidence="2">
    <name type="scientific">Xanthomonas sp. 10-10</name>
    <dbReference type="NCBI Taxonomy" id="3115848"/>
    <lineage>
        <taxon>Bacteria</taxon>
        <taxon>Pseudomonadati</taxon>
        <taxon>Pseudomonadota</taxon>
        <taxon>Gammaproteobacteria</taxon>
        <taxon>Lysobacterales</taxon>
        <taxon>Lysobacteraceae</taxon>
        <taxon>Xanthomonas</taxon>
    </lineage>
</organism>
<dbReference type="EMBL" id="CP144460">
    <property type="protein sequence ID" value="XBS37819.1"/>
    <property type="molecule type" value="Genomic_DNA"/>
</dbReference>
<dbReference type="InterPro" id="IPR054241">
    <property type="entry name" value="DUF6968"/>
</dbReference>
<proteinExistence type="predicted"/>
<reference evidence="2" key="1">
    <citation type="submission" date="2024-02" db="EMBL/GenBank/DDBJ databases">
        <title>Complete genome sequence of Xanthomonas sp. 10-10.</title>
        <authorList>
            <person name="Biessy A."/>
            <person name="Ciotola M."/>
            <person name="Cadieux M."/>
            <person name="Soufiane B."/>
            <person name="Laforest M."/>
            <person name="Filion M."/>
        </authorList>
    </citation>
    <scope>NUCLEOTIDE SEQUENCE</scope>
    <source>
        <strain evidence="2">10-10</strain>
    </source>
</reference>
<evidence type="ECO:0000313" key="2">
    <source>
        <dbReference type="EMBL" id="XBS37819.1"/>
    </source>
</evidence>
<name>A0AAU7P827_9XANT</name>
<accession>A0AAU7P827</accession>
<dbReference type="AlphaFoldDB" id="A0AAU7P827"/>